<feature type="domain" description="GHMP kinase C-terminal" evidence="13">
    <location>
        <begin position="297"/>
        <end position="375"/>
    </location>
</feature>
<dbReference type="InterPro" id="IPR019741">
    <property type="entry name" value="Galactokinase_CS"/>
</dbReference>
<sequence length="400" mass="44901">MKSALTVSEQSLAAFVKEKYFAKFRDEISSEKVRTFRSPGRINLIGEHTDYNNGFVLPASVDKAVYFVIAPREDDQVILFATDLDETYSFSLGDLSKPAASWPHYQISIVDQIHKKGLKIGGFQAAFGGNVPVGAGLSSSAALECCLLFALNEIYSLGLNRFGIVKMAQKAENEYVGVQCGIMDQFASAFGKQEAVIRLDCRSLEYEYFPFPMDEYLIVLCDTSVKHSLASSEYNTRRLECEKGISILQKYDASIQSLRDTTPEFVNQHREELGDVVYRRCKFITEEIRRVQDACDLLIQGNLPDFGKKMYETHYGLQDEYEVSCEELDFLVAETVENQAVIGARMMGGGFGGCTINLVKKEAVPAFEETMKAAYLEKYHIDLPCYKVKITDGTEEIILN</sequence>
<dbReference type="SUPFAM" id="SSF55060">
    <property type="entry name" value="GHMP Kinase, C-terminal domain"/>
    <property type="match status" value="1"/>
</dbReference>
<comment type="caution">
    <text evidence="15">The sequence shown here is derived from an EMBL/GenBank/DDBJ whole genome shotgun (WGS) entry which is preliminary data.</text>
</comment>
<feature type="domain" description="Galactokinase N-terminal" evidence="14">
    <location>
        <begin position="23"/>
        <end position="71"/>
    </location>
</feature>
<evidence type="ECO:0000256" key="10">
    <source>
        <dbReference type="ARBA" id="ARBA00023277"/>
    </source>
</evidence>
<keyword evidence="4" id="KW-0479">Metal-binding</keyword>
<keyword evidence="6 15" id="KW-0418">Kinase</keyword>
<keyword evidence="16" id="KW-1185">Reference proteome</keyword>
<evidence type="ECO:0000313" key="15">
    <source>
        <dbReference type="EMBL" id="TLU99128.1"/>
    </source>
</evidence>
<accession>A0A5R9KSN5</accession>
<evidence type="ECO:0000256" key="4">
    <source>
        <dbReference type="ARBA" id="ARBA00022723"/>
    </source>
</evidence>
<keyword evidence="7" id="KW-0067">ATP-binding</keyword>
<comment type="similarity">
    <text evidence="1">Belongs to the GHMP kinase family. GalK subfamily.</text>
</comment>
<evidence type="ECO:0000256" key="1">
    <source>
        <dbReference type="ARBA" id="ARBA00006566"/>
    </source>
</evidence>
<dbReference type="Pfam" id="PF10509">
    <property type="entry name" value="GalKase_gal_bdg"/>
    <property type="match status" value="1"/>
</dbReference>
<dbReference type="GO" id="GO:0004335">
    <property type="term" value="F:galactokinase activity"/>
    <property type="evidence" value="ECO:0007669"/>
    <property type="project" value="UniProtKB-UniRule"/>
</dbReference>
<dbReference type="SUPFAM" id="SSF54211">
    <property type="entry name" value="Ribosomal protein S5 domain 2-like"/>
    <property type="match status" value="1"/>
</dbReference>
<dbReference type="PRINTS" id="PR00473">
    <property type="entry name" value="GALCTOKINASE"/>
</dbReference>
<dbReference type="FunFam" id="3.30.70.890:FF:000001">
    <property type="entry name" value="Galactokinase"/>
    <property type="match status" value="1"/>
</dbReference>
<dbReference type="AlphaFoldDB" id="A0A5R9KSN5"/>
<dbReference type="Pfam" id="PF08544">
    <property type="entry name" value="GHMP_kinases_C"/>
    <property type="match status" value="1"/>
</dbReference>
<dbReference type="InterPro" id="IPR006206">
    <property type="entry name" value="Mevalonate/galactokinase"/>
</dbReference>
<dbReference type="GO" id="GO:0046872">
    <property type="term" value="F:metal ion binding"/>
    <property type="evidence" value="ECO:0007669"/>
    <property type="project" value="UniProtKB-KW"/>
</dbReference>
<protein>
    <recommendedName>
        <fullName evidence="11">Galactokinase</fullName>
        <ecNumber evidence="11">2.7.1.6</ecNumber>
    </recommendedName>
</protein>
<keyword evidence="3 15" id="KW-0808">Transferase</keyword>
<keyword evidence="2" id="KW-0963">Cytoplasm</keyword>
<evidence type="ECO:0000256" key="9">
    <source>
        <dbReference type="ARBA" id="ARBA00023144"/>
    </source>
</evidence>
<dbReference type="GO" id="GO:0005829">
    <property type="term" value="C:cytosol"/>
    <property type="evidence" value="ECO:0007669"/>
    <property type="project" value="TreeGrafter"/>
</dbReference>
<evidence type="ECO:0000256" key="11">
    <source>
        <dbReference type="NCBIfam" id="TIGR00131"/>
    </source>
</evidence>
<evidence type="ECO:0000256" key="2">
    <source>
        <dbReference type="ARBA" id="ARBA00022490"/>
    </source>
</evidence>
<dbReference type="EMBL" id="VCEJ01000005">
    <property type="protein sequence ID" value="TLU99128.1"/>
    <property type="molecule type" value="Genomic_DNA"/>
</dbReference>
<dbReference type="GO" id="GO:0006012">
    <property type="term" value="P:galactose metabolic process"/>
    <property type="evidence" value="ECO:0007669"/>
    <property type="project" value="UniProtKB-UniRule"/>
</dbReference>
<dbReference type="InterPro" id="IPR006204">
    <property type="entry name" value="GHMP_kinase_N_dom"/>
</dbReference>
<dbReference type="InterPro" id="IPR014721">
    <property type="entry name" value="Ribsml_uS5_D2-typ_fold_subgr"/>
</dbReference>
<name>A0A5R9KSN5_9BACT</name>
<evidence type="ECO:0000256" key="7">
    <source>
        <dbReference type="ARBA" id="ARBA00022840"/>
    </source>
</evidence>
<evidence type="ECO:0000256" key="3">
    <source>
        <dbReference type="ARBA" id="ARBA00022679"/>
    </source>
</evidence>
<keyword evidence="10" id="KW-0119">Carbohydrate metabolism</keyword>
<dbReference type="OrthoDB" id="250531at2"/>
<dbReference type="FunFam" id="3.30.230.10:FF:000017">
    <property type="entry name" value="Galactokinase"/>
    <property type="match status" value="1"/>
</dbReference>
<evidence type="ECO:0000259" key="13">
    <source>
        <dbReference type="Pfam" id="PF08544"/>
    </source>
</evidence>
<gene>
    <name evidence="15" type="primary">galK</name>
    <name evidence="15" type="ORF">FEN17_21360</name>
</gene>
<evidence type="ECO:0000256" key="5">
    <source>
        <dbReference type="ARBA" id="ARBA00022741"/>
    </source>
</evidence>
<dbReference type="Gene3D" id="3.30.70.890">
    <property type="entry name" value="GHMP kinase, C-terminal domain"/>
    <property type="match status" value="1"/>
</dbReference>
<dbReference type="EC" id="2.7.1.6" evidence="11"/>
<dbReference type="InterPro" id="IPR000705">
    <property type="entry name" value="Galactokinase"/>
</dbReference>
<dbReference type="InterPro" id="IPR013750">
    <property type="entry name" value="GHMP_kinase_C_dom"/>
</dbReference>
<feature type="domain" description="GHMP kinase N-terminal" evidence="12">
    <location>
        <begin position="112"/>
        <end position="192"/>
    </location>
</feature>
<dbReference type="Pfam" id="PF00288">
    <property type="entry name" value="GHMP_kinases_N"/>
    <property type="match status" value="1"/>
</dbReference>
<dbReference type="PROSITE" id="PS00106">
    <property type="entry name" value="GALACTOKINASE"/>
    <property type="match status" value="1"/>
</dbReference>
<reference evidence="15 16" key="1">
    <citation type="submission" date="2019-05" db="EMBL/GenBank/DDBJ databases">
        <authorList>
            <person name="Qu J.-H."/>
        </authorList>
    </citation>
    <scope>NUCLEOTIDE SEQUENCE [LARGE SCALE GENOMIC DNA]</scope>
    <source>
        <strain evidence="15 16">T17</strain>
    </source>
</reference>
<dbReference type="PRINTS" id="PR00959">
    <property type="entry name" value="MEVGALKINASE"/>
</dbReference>
<dbReference type="InterPro" id="IPR020568">
    <property type="entry name" value="Ribosomal_Su5_D2-typ_SF"/>
</dbReference>
<dbReference type="GO" id="GO:0005524">
    <property type="term" value="F:ATP binding"/>
    <property type="evidence" value="ECO:0007669"/>
    <property type="project" value="UniProtKB-UniRule"/>
</dbReference>
<organism evidence="15 16">
    <name type="scientific">Dyadobacter luticola</name>
    <dbReference type="NCBI Taxonomy" id="1979387"/>
    <lineage>
        <taxon>Bacteria</taxon>
        <taxon>Pseudomonadati</taxon>
        <taxon>Bacteroidota</taxon>
        <taxon>Cytophagia</taxon>
        <taxon>Cytophagales</taxon>
        <taxon>Spirosomataceae</taxon>
        <taxon>Dyadobacter</taxon>
    </lineage>
</organism>
<evidence type="ECO:0000259" key="14">
    <source>
        <dbReference type="Pfam" id="PF10509"/>
    </source>
</evidence>
<dbReference type="PIRSF" id="PIRSF000530">
    <property type="entry name" value="Galactokinase"/>
    <property type="match status" value="1"/>
</dbReference>
<keyword evidence="8" id="KW-0460">Magnesium</keyword>
<evidence type="ECO:0000256" key="8">
    <source>
        <dbReference type="ARBA" id="ARBA00022842"/>
    </source>
</evidence>
<proteinExistence type="inferred from homology"/>
<dbReference type="NCBIfam" id="TIGR00131">
    <property type="entry name" value="gal_kin"/>
    <property type="match status" value="1"/>
</dbReference>
<dbReference type="InterPro" id="IPR006203">
    <property type="entry name" value="GHMP_knse_ATP-bd_CS"/>
</dbReference>
<evidence type="ECO:0000259" key="12">
    <source>
        <dbReference type="Pfam" id="PF00288"/>
    </source>
</evidence>
<dbReference type="PANTHER" id="PTHR10457">
    <property type="entry name" value="MEVALONATE KINASE/GALACTOKINASE"/>
    <property type="match status" value="1"/>
</dbReference>
<dbReference type="Gene3D" id="3.30.230.10">
    <property type="match status" value="1"/>
</dbReference>
<evidence type="ECO:0000256" key="6">
    <source>
        <dbReference type="ARBA" id="ARBA00022777"/>
    </source>
</evidence>
<dbReference type="InterPro" id="IPR036554">
    <property type="entry name" value="GHMP_kinase_C_sf"/>
</dbReference>
<dbReference type="InterPro" id="IPR019539">
    <property type="entry name" value="GalKase_N"/>
</dbReference>
<dbReference type="PROSITE" id="PS00627">
    <property type="entry name" value="GHMP_KINASES_ATP"/>
    <property type="match status" value="1"/>
</dbReference>
<keyword evidence="9" id="KW-0299">Galactose metabolism</keyword>
<evidence type="ECO:0000313" key="16">
    <source>
        <dbReference type="Proteomes" id="UP000306402"/>
    </source>
</evidence>
<dbReference type="PANTHER" id="PTHR10457:SF7">
    <property type="entry name" value="GALACTOKINASE-RELATED"/>
    <property type="match status" value="1"/>
</dbReference>
<dbReference type="Proteomes" id="UP000306402">
    <property type="component" value="Unassembled WGS sequence"/>
</dbReference>
<keyword evidence="5" id="KW-0547">Nucleotide-binding</keyword>